<dbReference type="PANTHER" id="PTHR20957:SF0">
    <property type="entry name" value="RNA-BINDING PROTEIN 48"/>
    <property type="match status" value="1"/>
</dbReference>
<dbReference type="PANTHER" id="PTHR20957">
    <property type="entry name" value="RNA-BINDING PROTEIN 48"/>
    <property type="match status" value="1"/>
</dbReference>
<accession>A0A8C6S0N8</accession>
<dbReference type="Proteomes" id="UP000694381">
    <property type="component" value="Unassembled WGS sequence"/>
</dbReference>
<dbReference type="GO" id="GO:0005654">
    <property type="term" value="C:nucleoplasm"/>
    <property type="evidence" value="ECO:0007669"/>
    <property type="project" value="TreeGrafter"/>
</dbReference>
<dbReference type="GeneTree" id="ENSGT00390000004541"/>
<dbReference type="AlphaFoldDB" id="A0A8C6S0N8"/>
<dbReference type="InterPro" id="IPR039599">
    <property type="entry name" value="RBM48"/>
</dbReference>
<protein>
    <submittedName>
        <fullName evidence="1">Uncharacterized protein</fullName>
    </submittedName>
</protein>
<name>A0A8C6S0N8_NANGA</name>
<proteinExistence type="predicted"/>
<dbReference type="Ensembl" id="ENSNGAT00000031031.1">
    <property type="protein sequence ID" value="ENSNGAP00000025312.1"/>
    <property type="gene ID" value="ENSNGAG00000023310.1"/>
</dbReference>
<organism evidence="1 2">
    <name type="scientific">Nannospalax galili</name>
    <name type="common">Northern Israeli blind subterranean mole rat</name>
    <name type="synonym">Spalax galili</name>
    <dbReference type="NCBI Taxonomy" id="1026970"/>
    <lineage>
        <taxon>Eukaryota</taxon>
        <taxon>Metazoa</taxon>
        <taxon>Chordata</taxon>
        <taxon>Craniata</taxon>
        <taxon>Vertebrata</taxon>
        <taxon>Euteleostomi</taxon>
        <taxon>Mammalia</taxon>
        <taxon>Eutheria</taxon>
        <taxon>Euarchontoglires</taxon>
        <taxon>Glires</taxon>
        <taxon>Rodentia</taxon>
        <taxon>Myomorpha</taxon>
        <taxon>Muroidea</taxon>
        <taxon>Spalacidae</taxon>
        <taxon>Spalacinae</taxon>
        <taxon>Nannospalax</taxon>
    </lineage>
</organism>
<reference evidence="1" key="2">
    <citation type="submission" date="2025-09" db="UniProtKB">
        <authorList>
            <consortium name="Ensembl"/>
        </authorList>
    </citation>
    <scope>IDENTIFICATION</scope>
</reference>
<reference evidence="1" key="1">
    <citation type="submission" date="2025-08" db="UniProtKB">
        <authorList>
            <consortium name="Ensembl"/>
        </authorList>
    </citation>
    <scope>IDENTIFICATION</scope>
</reference>
<sequence>IDAVDSPANRSTLDPFCSLIGHTGWSADVVLAARNTAGNMASSDGKPGSVFDHHVQTAVCDSRAKYREGRRPRAVKVYTINLESRYLLIQGVPAVGAMKELVERFALYGAIEEYNALDEYPAEDFTEVYLIKFMNLQSA</sequence>
<evidence type="ECO:0000313" key="1">
    <source>
        <dbReference type="Ensembl" id="ENSNGAP00000025312.1"/>
    </source>
</evidence>
<dbReference type="OMA" id="NSARYQK"/>
<keyword evidence="2" id="KW-1185">Reference proteome</keyword>
<evidence type="ECO:0000313" key="2">
    <source>
        <dbReference type="Proteomes" id="UP000694381"/>
    </source>
</evidence>